<keyword evidence="3" id="KW-1185">Reference proteome</keyword>
<organism evidence="2 3">
    <name type="scientific">Vanilla planifolia</name>
    <name type="common">Vanilla</name>
    <dbReference type="NCBI Taxonomy" id="51239"/>
    <lineage>
        <taxon>Eukaryota</taxon>
        <taxon>Viridiplantae</taxon>
        <taxon>Streptophyta</taxon>
        <taxon>Embryophyta</taxon>
        <taxon>Tracheophyta</taxon>
        <taxon>Spermatophyta</taxon>
        <taxon>Magnoliopsida</taxon>
        <taxon>Liliopsida</taxon>
        <taxon>Asparagales</taxon>
        <taxon>Orchidaceae</taxon>
        <taxon>Vanilloideae</taxon>
        <taxon>Vanilleae</taxon>
        <taxon>Vanilla</taxon>
    </lineage>
</organism>
<reference evidence="2 3" key="1">
    <citation type="journal article" date="2020" name="Nat. Food">
        <title>A phased Vanilla planifolia genome enables genetic improvement of flavour and production.</title>
        <authorList>
            <person name="Hasing T."/>
            <person name="Tang H."/>
            <person name="Brym M."/>
            <person name="Khazi F."/>
            <person name="Huang T."/>
            <person name="Chambers A.H."/>
        </authorList>
    </citation>
    <scope>NUCLEOTIDE SEQUENCE [LARGE SCALE GENOMIC DNA]</scope>
    <source>
        <tissue evidence="2">Leaf</tissue>
    </source>
</reference>
<dbReference type="Proteomes" id="UP000636800">
    <property type="component" value="Unassembled WGS sequence"/>
</dbReference>
<dbReference type="AlphaFoldDB" id="A0A835PAR8"/>
<evidence type="ECO:0000256" key="1">
    <source>
        <dbReference type="SAM" id="Phobius"/>
    </source>
</evidence>
<dbReference type="OrthoDB" id="763867at2759"/>
<accession>A0A835PAR8</accession>
<sequence length="100" mass="11658">MKMENSPWKLFLLGMLSLNVTNKCFSLAFHFSVYALQVITCSFASHLFNFTNMHVSYFSYLMLTLVVVLQITVVMQITGNNYSSMCWIEKDNWDDVKKTH</sequence>
<dbReference type="EMBL" id="JADCNL010000340">
    <property type="protein sequence ID" value="KAG0448292.1"/>
    <property type="molecule type" value="Genomic_DNA"/>
</dbReference>
<evidence type="ECO:0000313" key="2">
    <source>
        <dbReference type="EMBL" id="KAG0448292.1"/>
    </source>
</evidence>
<feature type="transmembrane region" description="Helical" evidence="1">
    <location>
        <begin position="57"/>
        <end position="77"/>
    </location>
</feature>
<comment type="caution">
    <text evidence="2">The sequence shown here is derived from an EMBL/GenBank/DDBJ whole genome shotgun (WGS) entry which is preliminary data.</text>
</comment>
<gene>
    <name evidence="2" type="ORF">HPP92_027919</name>
</gene>
<protein>
    <submittedName>
        <fullName evidence="2">Uncharacterized protein</fullName>
    </submittedName>
</protein>
<name>A0A835PAR8_VANPL</name>
<keyword evidence="1" id="KW-0812">Transmembrane</keyword>
<feature type="transmembrane region" description="Helical" evidence="1">
    <location>
        <begin position="32"/>
        <end position="50"/>
    </location>
</feature>
<keyword evidence="1" id="KW-0472">Membrane</keyword>
<proteinExistence type="predicted"/>
<evidence type="ECO:0000313" key="3">
    <source>
        <dbReference type="Proteomes" id="UP000636800"/>
    </source>
</evidence>
<keyword evidence="1" id="KW-1133">Transmembrane helix</keyword>